<feature type="region of interest" description="Disordered" evidence="1">
    <location>
        <begin position="320"/>
        <end position="470"/>
    </location>
</feature>
<evidence type="ECO:0000259" key="2">
    <source>
        <dbReference type="PROSITE" id="PS50055"/>
    </source>
</evidence>
<dbReference type="PROSITE" id="PS50055">
    <property type="entry name" value="TYR_PHOSPHATASE_PTP"/>
    <property type="match status" value="1"/>
</dbReference>
<dbReference type="SMART" id="SM00194">
    <property type="entry name" value="PTPc"/>
    <property type="match status" value="1"/>
</dbReference>
<dbReference type="PRINTS" id="PR00700">
    <property type="entry name" value="PRTYPHPHTASE"/>
</dbReference>
<reference evidence="4" key="1">
    <citation type="submission" date="2021-01" db="EMBL/GenBank/DDBJ databases">
        <authorList>
            <person name="Corre E."/>
            <person name="Pelletier E."/>
            <person name="Niang G."/>
            <person name="Scheremetjew M."/>
            <person name="Finn R."/>
            <person name="Kale V."/>
            <person name="Holt S."/>
            <person name="Cochrane G."/>
            <person name="Meng A."/>
            <person name="Brown T."/>
            <person name="Cohen L."/>
        </authorList>
    </citation>
    <scope>NUCLEOTIDE SEQUENCE</scope>
    <source>
        <strain evidence="4">CCMP1594</strain>
    </source>
</reference>
<dbReference type="Gene3D" id="3.90.190.10">
    <property type="entry name" value="Protein tyrosine phosphatase superfamily"/>
    <property type="match status" value="1"/>
</dbReference>
<feature type="domain" description="Tyrosine-protein phosphatase" evidence="2">
    <location>
        <begin position="36"/>
        <end position="308"/>
    </location>
</feature>
<dbReference type="PANTHER" id="PTHR19134">
    <property type="entry name" value="RECEPTOR-TYPE TYROSINE-PROTEIN PHOSPHATASE"/>
    <property type="match status" value="1"/>
</dbReference>
<name>A0A7S4LB11_9EUGL</name>
<evidence type="ECO:0000256" key="1">
    <source>
        <dbReference type="SAM" id="MobiDB-lite"/>
    </source>
</evidence>
<dbReference type="InterPro" id="IPR000387">
    <property type="entry name" value="Tyr_Pase_dom"/>
</dbReference>
<evidence type="ECO:0000313" key="4">
    <source>
        <dbReference type="EMBL" id="CAE0817554.1"/>
    </source>
</evidence>
<dbReference type="GO" id="GO:0004725">
    <property type="term" value="F:protein tyrosine phosphatase activity"/>
    <property type="evidence" value="ECO:0007669"/>
    <property type="project" value="InterPro"/>
</dbReference>
<dbReference type="InterPro" id="IPR050348">
    <property type="entry name" value="Protein-Tyr_Phosphatase"/>
</dbReference>
<gene>
    <name evidence="4" type="ORF">EGYM00163_LOCUS28720</name>
</gene>
<dbReference type="SUPFAM" id="SSF52799">
    <property type="entry name" value="(Phosphotyrosine protein) phosphatases II"/>
    <property type="match status" value="1"/>
</dbReference>
<sequence>MTKIKTLERRLAKRHTAYGDLKGHVDSIMAKQGRGLVAEWSDLVEYETALDDDATMWTTARRSANRKYNRYSDILANEGTRFKLPGMSNDYINANFIHGAQFGVEYDYIVGQAPVPETLEHWWLMLWSSKASIILMLSNLVERGKEKGCAYWPTSPSVNPTTYGAFTVSVIQEGPLEKCKDITLRKLEVTYTHSSETRLFVMYHYLGWPDHGVPRHPTGLAELLRRTCNCATSGPLVVHCSAGVGRSGVLVTSHVVLNAFRAHLKKCSNVPEYQYNVIETVLRLRKCRNHMIQTPDQLAFTYMLLLQECQQALRDFRAKDYNVPDPPRERSSAGRSQTPPRTLPAVGSPAAPEIQPLHRNPSPDRPQNGRSPDNSPSSAGSDPLPSPVPIHKSPSSGPGTSPRQPNTARALHNSYSPVRDRAHPNSARGTGPEHHYHTAPPVESSRQSGVPVYISPIPDPGMAVKPRSPY</sequence>
<dbReference type="EMBL" id="HBJA01082219">
    <property type="protein sequence ID" value="CAE0817554.1"/>
    <property type="molecule type" value="Transcribed_RNA"/>
</dbReference>
<feature type="compositionally biased region" description="Polar residues" evidence="1">
    <location>
        <begin position="368"/>
        <end position="380"/>
    </location>
</feature>
<dbReference type="InterPro" id="IPR016130">
    <property type="entry name" value="Tyr_Pase_AS"/>
</dbReference>
<evidence type="ECO:0008006" key="5">
    <source>
        <dbReference type="Google" id="ProtNLM"/>
    </source>
</evidence>
<protein>
    <recommendedName>
        <fullName evidence="5">Protein-tyrosine-phosphatase</fullName>
    </recommendedName>
</protein>
<dbReference type="SMART" id="SM00404">
    <property type="entry name" value="PTPc_motif"/>
    <property type="match status" value="1"/>
</dbReference>
<dbReference type="CDD" id="cd00047">
    <property type="entry name" value="PTPc"/>
    <property type="match status" value="1"/>
</dbReference>
<dbReference type="Pfam" id="PF00102">
    <property type="entry name" value="Y_phosphatase"/>
    <property type="match status" value="1"/>
</dbReference>
<proteinExistence type="predicted"/>
<evidence type="ECO:0000259" key="3">
    <source>
        <dbReference type="PROSITE" id="PS50056"/>
    </source>
</evidence>
<accession>A0A7S4LB11</accession>
<dbReference type="InterPro" id="IPR003595">
    <property type="entry name" value="Tyr_Pase_cat"/>
</dbReference>
<dbReference type="InterPro" id="IPR000242">
    <property type="entry name" value="PTP_cat"/>
</dbReference>
<feature type="compositionally biased region" description="Polar residues" evidence="1">
    <location>
        <begin position="393"/>
        <end position="407"/>
    </location>
</feature>
<dbReference type="InterPro" id="IPR029021">
    <property type="entry name" value="Prot-tyrosine_phosphatase-like"/>
</dbReference>
<dbReference type="AlphaFoldDB" id="A0A7S4LB11"/>
<feature type="domain" description="Tyrosine specific protein phosphatases" evidence="3">
    <location>
        <begin position="218"/>
        <end position="299"/>
    </location>
</feature>
<organism evidence="4">
    <name type="scientific">Eutreptiella gymnastica</name>
    <dbReference type="NCBI Taxonomy" id="73025"/>
    <lineage>
        <taxon>Eukaryota</taxon>
        <taxon>Discoba</taxon>
        <taxon>Euglenozoa</taxon>
        <taxon>Euglenida</taxon>
        <taxon>Spirocuta</taxon>
        <taxon>Euglenophyceae</taxon>
        <taxon>Eutreptiales</taxon>
        <taxon>Eutreptiaceae</taxon>
        <taxon>Eutreptiella</taxon>
    </lineage>
</organism>
<dbReference type="PROSITE" id="PS00383">
    <property type="entry name" value="TYR_PHOSPHATASE_1"/>
    <property type="match status" value="1"/>
</dbReference>
<dbReference type="PROSITE" id="PS50056">
    <property type="entry name" value="TYR_PHOSPHATASE_2"/>
    <property type="match status" value="1"/>
</dbReference>
<dbReference type="PANTHER" id="PTHR19134:SF449">
    <property type="entry name" value="TYROSINE-PROTEIN PHOSPHATASE 1"/>
    <property type="match status" value="1"/>
</dbReference>
<feature type="compositionally biased region" description="Basic and acidic residues" evidence="1">
    <location>
        <begin position="320"/>
        <end position="332"/>
    </location>
</feature>